<evidence type="ECO:0008006" key="7">
    <source>
        <dbReference type="Google" id="ProtNLM"/>
    </source>
</evidence>
<dbReference type="InterPro" id="IPR001128">
    <property type="entry name" value="Cyt_P450"/>
</dbReference>
<dbReference type="GO" id="GO:0020037">
    <property type="term" value="F:heme binding"/>
    <property type="evidence" value="ECO:0007669"/>
    <property type="project" value="InterPro"/>
</dbReference>
<comment type="similarity">
    <text evidence="1">Belongs to the cytochrome P450 family.</text>
</comment>
<protein>
    <recommendedName>
        <fullName evidence="7">Cytochrome P450</fullName>
    </recommendedName>
</protein>
<dbReference type="SUPFAM" id="SSF48264">
    <property type="entry name" value="Cytochrome P450"/>
    <property type="match status" value="1"/>
</dbReference>
<dbReference type="AlphaFoldDB" id="A0AAN5D2F6"/>
<dbReference type="Pfam" id="PF00067">
    <property type="entry name" value="p450"/>
    <property type="match status" value="1"/>
</dbReference>
<dbReference type="PANTHER" id="PTHR24300">
    <property type="entry name" value="CYTOCHROME P450 508A4-RELATED"/>
    <property type="match status" value="1"/>
</dbReference>
<evidence type="ECO:0000256" key="4">
    <source>
        <dbReference type="ARBA" id="ARBA00023033"/>
    </source>
</evidence>
<dbReference type="GO" id="GO:0006082">
    <property type="term" value="P:organic acid metabolic process"/>
    <property type="evidence" value="ECO:0007669"/>
    <property type="project" value="TreeGrafter"/>
</dbReference>
<dbReference type="Proteomes" id="UP001328107">
    <property type="component" value="Unassembled WGS sequence"/>
</dbReference>
<keyword evidence="6" id="KW-1185">Reference proteome</keyword>
<dbReference type="InterPro" id="IPR036396">
    <property type="entry name" value="Cyt_P450_sf"/>
</dbReference>
<dbReference type="GO" id="GO:0006805">
    <property type="term" value="P:xenobiotic metabolic process"/>
    <property type="evidence" value="ECO:0007669"/>
    <property type="project" value="TreeGrafter"/>
</dbReference>
<gene>
    <name evidence="5" type="ORF">PMAYCL1PPCAC_25040</name>
</gene>
<evidence type="ECO:0000256" key="3">
    <source>
        <dbReference type="ARBA" id="ARBA00023004"/>
    </source>
</evidence>
<dbReference type="PRINTS" id="PR00463">
    <property type="entry name" value="EP450I"/>
</dbReference>
<sequence length="339" mass="38382">FRMIIVALLFVAVLVYCFFINLILGLPPGPPPLPLLGNMLSFQWDLDTVLLGWKARYGRVFTVWLPNPMVVIGDHKLLQEHLVRNGNVYLARRNPAQLLDIWFGGQYGLGFQDNSIVTETRKFALKTLHEVGFGSAALEDSVHNCALEIVTRWRESAGAEVDVTENISKAIGNVVWKVIFGVDLDFDNELVPKFRKLQQDFLPLVGGPLMMALESFPFLRKIDFLFNNHFRRLKAMLDESNAMIEEGIKETEKSFNPDNQAGSYVEAFLKEMRNNEETGNPQGSFHYHQLLASASNLWGAGFDTTVNTLRLCCIELVNHPESQRKLQNEIDEIIGTRVS</sequence>
<dbReference type="GO" id="GO:0005737">
    <property type="term" value="C:cytoplasm"/>
    <property type="evidence" value="ECO:0007669"/>
    <property type="project" value="TreeGrafter"/>
</dbReference>
<accession>A0AAN5D2F6</accession>
<keyword evidence="4" id="KW-0560">Oxidoreductase</keyword>
<name>A0AAN5D2F6_9BILA</name>
<proteinExistence type="inferred from homology"/>
<evidence type="ECO:0000313" key="5">
    <source>
        <dbReference type="EMBL" id="GMR54845.1"/>
    </source>
</evidence>
<evidence type="ECO:0000256" key="2">
    <source>
        <dbReference type="ARBA" id="ARBA00022723"/>
    </source>
</evidence>
<feature type="non-terminal residue" evidence="5">
    <location>
        <position position="339"/>
    </location>
</feature>
<dbReference type="InterPro" id="IPR050182">
    <property type="entry name" value="Cytochrome_P450_fam2"/>
</dbReference>
<dbReference type="GO" id="GO:0005506">
    <property type="term" value="F:iron ion binding"/>
    <property type="evidence" value="ECO:0007669"/>
    <property type="project" value="InterPro"/>
</dbReference>
<dbReference type="GO" id="GO:0016712">
    <property type="term" value="F:oxidoreductase activity, acting on paired donors, with incorporation or reduction of molecular oxygen, reduced flavin or flavoprotein as one donor, and incorporation of one atom of oxygen"/>
    <property type="evidence" value="ECO:0007669"/>
    <property type="project" value="TreeGrafter"/>
</dbReference>
<evidence type="ECO:0000256" key="1">
    <source>
        <dbReference type="ARBA" id="ARBA00010617"/>
    </source>
</evidence>
<keyword evidence="4" id="KW-0503">Monooxygenase</keyword>
<dbReference type="InterPro" id="IPR002401">
    <property type="entry name" value="Cyt_P450_E_grp-I"/>
</dbReference>
<dbReference type="EMBL" id="BTRK01000005">
    <property type="protein sequence ID" value="GMR54845.1"/>
    <property type="molecule type" value="Genomic_DNA"/>
</dbReference>
<comment type="caution">
    <text evidence="5">The sequence shown here is derived from an EMBL/GenBank/DDBJ whole genome shotgun (WGS) entry which is preliminary data.</text>
</comment>
<feature type="non-terminal residue" evidence="5">
    <location>
        <position position="1"/>
    </location>
</feature>
<evidence type="ECO:0000313" key="6">
    <source>
        <dbReference type="Proteomes" id="UP001328107"/>
    </source>
</evidence>
<keyword evidence="3" id="KW-0408">Iron</keyword>
<dbReference type="PANTHER" id="PTHR24300:SF338">
    <property type="entry name" value="CYTOCHROME P450 CYP36A1-RELATED"/>
    <property type="match status" value="1"/>
</dbReference>
<dbReference type="Gene3D" id="1.10.630.10">
    <property type="entry name" value="Cytochrome P450"/>
    <property type="match status" value="1"/>
</dbReference>
<organism evidence="5 6">
    <name type="scientific">Pristionchus mayeri</name>
    <dbReference type="NCBI Taxonomy" id="1317129"/>
    <lineage>
        <taxon>Eukaryota</taxon>
        <taxon>Metazoa</taxon>
        <taxon>Ecdysozoa</taxon>
        <taxon>Nematoda</taxon>
        <taxon>Chromadorea</taxon>
        <taxon>Rhabditida</taxon>
        <taxon>Rhabditina</taxon>
        <taxon>Diplogasteromorpha</taxon>
        <taxon>Diplogasteroidea</taxon>
        <taxon>Neodiplogasteridae</taxon>
        <taxon>Pristionchus</taxon>
    </lineage>
</organism>
<keyword evidence="2" id="KW-0479">Metal-binding</keyword>
<reference evidence="6" key="1">
    <citation type="submission" date="2022-10" db="EMBL/GenBank/DDBJ databases">
        <title>Genome assembly of Pristionchus species.</title>
        <authorList>
            <person name="Yoshida K."/>
            <person name="Sommer R.J."/>
        </authorList>
    </citation>
    <scope>NUCLEOTIDE SEQUENCE [LARGE SCALE GENOMIC DNA]</scope>
    <source>
        <strain evidence="6">RS5460</strain>
    </source>
</reference>